<evidence type="ECO:0000313" key="3">
    <source>
        <dbReference type="EMBL" id="MBH9577887.1"/>
    </source>
</evidence>
<protein>
    <submittedName>
        <fullName evidence="3">DUF2062 domain-containing protein</fullName>
    </submittedName>
</protein>
<keyword evidence="1" id="KW-0812">Transmembrane</keyword>
<feature type="transmembrane region" description="Helical" evidence="1">
    <location>
        <begin position="143"/>
        <end position="170"/>
    </location>
</feature>
<reference evidence="3" key="1">
    <citation type="submission" date="2020-12" db="EMBL/GenBank/DDBJ databases">
        <title>The genome sequence of Inhella sp. 1Y17.</title>
        <authorList>
            <person name="Liu Y."/>
        </authorList>
    </citation>
    <scope>NUCLEOTIDE SEQUENCE</scope>
    <source>
        <strain evidence="3">1Y17</strain>
    </source>
</reference>
<proteinExistence type="predicted"/>
<evidence type="ECO:0000259" key="2">
    <source>
        <dbReference type="Pfam" id="PF09835"/>
    </source>
</evidence>
<dbReference type="AlphaFoldDB" id="A0A931J6S9"/>
<name>A0A931J6S9_9BURK</name>
<evidence type="ECO:0000313" key="4">
    <source>
        <dbReference type="Proteomes" id="UP000613266"/>
    </source>
</evidence>
<organism evidence="3 4">
    <name type="scientific">Inhella proteolytica</name>
    <dbReference type="NCBI Taxonomy" id="2795029"/>
    <lineage>
        <taxon>Bacteria</taxon>
        <taxon>Pseudomonadati</taxon>
        <taxon>Pseudomonadota</taxon>
        <taxon>Betaproteobacteria</taxon>
        <taxon>Burkholderiales</taxon>
        <taxon>Sphaerotilaceae</taxon>
        <taxon>Inhella</taxon>
    </lineage>
</organism>
<keyword evidence="4" id="KW-1185">Reference proteome</keyword>
<sequence>MPASRIARRWLPTPDRLAETKGLRWLGHYLQPRPWLWVAHRRRVALGVAVGLAVGVIPLPLQMALAAVCALALRCNVAAAVAATWLTNPFTMFPIWGLALWLGSLVIGNGGVTAEPAVLALQWTAPATWWPAFKVWALDMGPALLVGLPLSGLVIGALAYVLIYVGWWWVIRFERRRRLRLRAARPRS</sequence>
<feature type="transmembrane region" description="Helical" evidence="1">
    <location>
        <begin position="43"/>
        <end position="59"/>
    </location>
</feature>
<gene>
    <name evidence="3" type="ORF">I7X39_13365</name>
</gene>
<dbReference type="RefSeq" id="WP_198111650.1">
    <property type="nucleotide sequence ID" value="NZ_JAEDAK010000008.1"/>
</dbReference>
<accession>A0A931J6S9</accession>
<comment type="caution">
    <text evidence="3">The sequence shown here is derived from an EMBL/GenBank/DDBJ whole genome shotgun (WGS) entry which is preliminary data.</text>
</comment>
<dbReference type="PANTHER" id="PTHR40547">
    <property type="entry name" value="SLL0298 PROTEIN"/>
    <property type="match status" value="1"/>
</dbReference>
<dbReference type="Pfam" id="PF09835">
    <property type="entry name" value="DUF2062"/>
    <property type="match status" value="1"/>
</dbReference>
<keyword evidence="1" id="KW-1133">Transmembrane helix</keyword>
<dbReference type="EMBL" id="JAEDAK010000008">
    <property type="protein sequence ID" value="MBH9577887.1"/>
    <property type="molecule type" value="Genomic_DNA"/>
</dbReference>
<dbReference type="Proteomes" id="UP000613266">
    <property type="component" value="Unassembled WGS sequence"/>
</dbReference>
<feature type="domain" description="DUF2062" evidence="2">
    <location>
        <begin position="24"/>
        <end position="174"/>
    </location>
</feature>
<evidence type="ECO:0000256" key="1">
    <source>
        <dbReference type="SAM" id="Phobius"/>
    </source>
</evidence>
<dbReference type="PANTHER" id="PTHR40547:SF1">
    <property type="entry name" value="SLL0298 PROTEIN"/>
    <property type="match status" value="1"/>
</dbReference>
<keyword evidence="1" id="KW-0472">Membrane</keyword>
<dbReference type="InterPro" id="IPR018639">
    <property type="entry name" value="DUF2062"/>
</dbReference>